<dbReference type="Proteomes" id="UP000236161">
    <property type="component" value="Unassembled WGS sequence"/>
</dbReference>
<reference evidence="2 3" key="1">
    <citation type="journal article" date="2017" name="Nature">
        <title>The Apostasia genome and the evolution of orchids.</title>
        <authorList>
            <person name="Zhang G.Q."/>
            <person name="Liu K.W."/>
            <person name="Li Z."/>
            <person name="Lohaus R."/>
            <person name="Hsiao Y.Y."/>
            <person name="Niu S.C."/>
            <person name="Wang J.Y."/>
            <person name="Lin Y.C."/>
            <person name="Xu Q."/>
            <person name="Chen L.J."/>
            <person name="Yoshida K."/>
            <person name="Fujiwara S."/>
            <person name="Wang Z.W."/>
            <person name="Zhang Y.Q."/>
            <person name="Mitsuda N."/>
            <person name="Wang M."/>
            <person name="Liu G.H."/>
            <person name="Pecoraro L."/>
            <person name="Huang H.X."/>
            <person name="Xiao X.J."/>
            <person name="Lin M."/>
            <person name="Wu X.Y."/>
            <person name="Wu W.L."/>
            <person name="Chen Y.Y."/>
            <person name="Chang S.B."/>
            <person name="Sakamoto S."/>
            <person name="Ohme-Takagi M."/>
            <person name="Yagi M."/>
            <person name="Zeng S.J."/>
            <person name="Shen C.Y."/>
            <person name="Yeh C.M."/>
            <person name="Luo Y.B."/>
            <person name="Tsai W.C."/>
            <person name="Van de Peer Y."/>
            <person name="Liu Z.J."/>
        </authorList>
    </citation>
    <scope>NUCLEOTIDE SEQUENCE [LARGE SCALE GENOMIC DNA]</scope>
    <source>
        <strain evidence="3">cv. Shenzhen</strain>
        <tissue evidence="2">Stem</tissue>
    </source>
</reference>
<evidence type="ECO:0000313" key="3">
    <source>
        <dbReference type="Proteomes" id="UP000236161"/>
    </source>
</evidence>
<name>A0A2I0ACS0_9ASPA</name>
<sequence>MRAMLADLYPLPLSSVNSCKRRLVREMTEKMEWATLASISKKRAGQSPVDVPPSEKRRLLGPSEGSLKSATVEPVEASKGEEVGVAVVDLEAPLVRVATVLAQTLESVHEPVGMEVTEVVNVSDSSVKPPAKARKLTEVVLVSRTTAGERLAPEKILLKDEEIERLLPRFGAPPGDAKKSPLMVCGLASLGVSIPPSEKKRKPLFPSFLPASP</sequence>
<evidence type="ECO:0000313" key="2">
    <source>
        <dbReference type="EMBL" id="PKA53330.1"/>
    </source>
</evidence>
<feature type="region of interest" description="Disordered" evidence="1">
    <location>
        <begin position="42"/>
        <end position="75"/>
    </location>
</feature>
<organism evidence="2 3">
    <name type="scientific">Apostasia shenzhenica</name>
    <dbReference type="NCBI Taxonomy" id="1088818"/>
    <lineage>
        <taxon>Eukaryota</taxon>
        <taxon>Viridiplantae</taxon>
        <taxon>Streptophyta</taxon>
        <taxon>Embryophyta</taxon>
        <taxon>Tracheophyta</taxon>
        <taxon>Spermatophyta</taxon>
        <taxon>Magnoliopsida</taxon>
        <taxon>Liliopsida</taxon>
        <taxon>Asparagales</taxon>
        <taxon>Orchidaceae</taxon>
        <taxon>Apostasioideae</taxon>
        <taxon>Apostasia</taxon>
    </lineage>
</organism>
<evidence type="ECO:0000256" key="1">
    <source>
        <dbReference type="SAM" id="MobiDB-lite"/>
    </source>
</evidence>
<dbReference type="AlphaFoldDB" id="A0A2I0ACS0"/>
<accession>A0A2I0ACS0</accession>
<gene>
    <name evidence="2" type="ORF">AXF42_Ash010060</name>
</gene>
<keyword evidence="3" id="KW-1185">Reference proteome</keyword>
<protein>
    <submittedName>
        <fullName evidence="2">Uncharacterized protein</fullName>
    </submittedName>
</protein>
<dbReference type="EMBL" id="KZ451999">
    <property type="protein sequence ID" value="PKA53330.1"/>
    <property type="molecule type" value="Genomic_DNA"/>
</dbReference>
<feature type="region of interest" description="Disordered" evidence="1">
    <location>
        <begin position="193"/>
        <end position="213"/>
    </location>
</feature>
<proteinExistence type="predicted"/>